<proteinExistence type="predicted"/>
<dbReference type="InterPro" id="IPR039374">
    <property type="entry name" value="SIP_fam"/>
</dbReference>
<keyword evidence="3" id="KW-1185">Reference proteome</keyword>
<name>A0ABS7FWJ0_9ACTN</name>
<organism evidence="2 3">
    <name type="scientific">Actinomadura parmotrematis</name>
    <dbReference type="NCBI Taxonomy" id="2864039"/>
    <lineage>
        <taxon>Bacteria</taxon>
        <taxon>Bacillati</taxon>
        <taxon>Actinomycetota</taxon>
        <taxon>Actinomycetes</taxon>
        <taxon>Streptosporangiales</taxon>
        <taxon>Thermomonosporaceae</taxon>
        <taxon>Actinomadura</taxon>
    </lineage>
</organism>
<dbReference type="InterPro" id="IPR007037">
    <property type="entry name" value="SIP_rossman_dom"/>
</dbReference>
<sequence length="246" mass="26413">MSPSLSRLVLDKMFTAGRVTAAGPISPRLRGVTVTGPDVRGLGWTPGQQVRLLVGEPFALRTWTSRQIGDVLRTYSVRRLAGDSFDLVGFDHGGDGPGERWFREAEPGREVLFRGPEGGFVIDAAAPYHLFAGEETATVAFAAMLDALPPDAAVHGAVEAGDAADHQDLARDLVRVDRGDVPAASSEALLKAVASLDLPDAPGTAYLAGEARTIQAIRAHLVRERGWDRRNVRTKPFWTPGKRGLD</sequence>
<protein>
    <submittedName>
        <fullName evidence="2">Siderophore-interacting protein</fullName>
    </submittedName>
</protein>
<dbReference type="PROSITE" id="PS51384">
    <property type="entry name" value="FAD_FR"/>
    <property type="match status" value="1"/>
</dbReference>
<reference evidence="2 3" key="1">
    <citation type="submission" date="2021-07" db="EMBL/GenBank/DDBJ databases">
        <title>Actinomadura sp. PM05-2 isolated from lichen.</title>
        <authorList>
            <person name="Somphong A."/>
            <person name="Phongsopitanun W."/>
            <person name="Tanasupawat S."/>
            <person name="Peongsungnone V."/>
        </authorList>
    </citation>
    <scope>NUCLEOTIDE SEQUENCE [LARGE SCALE GENOMIC DNA]</scope>
    <source>
        <strain evidence="2 3">PM05-2</strain>
    </source>
</reference>
<evidence type="ECO:0000313" key="2">
    <source>
        <dbReference type="EMBL" id="MBW8484350.1"/>
    </source>
</evidence>
<dbReference type="InterPro" id="IPR013113">
    <property type="entry name" value="SIP_FAD-bd"/>
</dbReference>
<dbReference type="Gene3D" id="3.40.50.80">
    <property type="entry name" value="Nucleotide-binding domain of ferredoxin-NADP reductase (FNR) module"/>
    <property type="match status" value="1"/>
</dbReference>
<accession>A0ABS7FWJ0</accession>
<dbReference type="InterPro" id="IPR017938">
    <property type="entry name" value="Riboflavin_synthase-like_b-brl"/>
</dbReference>
<dbReference type="Pfam" id="PF04954">
    <property type="entry name" value="SIP"/>
    <property type="match status" value="1"/>
</dbReference>
<dbReference type="SUPFAM" id="SSF63380">
    <property type="entry name" value="Riboflavin synthase domain-like"/>
    <property type="match status" value="1"/>
</dbReference>
<feature type="domain" description="FAD-binding FR-type" evidence="1">
    <location>
        <begin position="12"/>
        <end position="123"/>
    </location>
</feature>
<dbReference type="InterPro" id="IPR017927">
    <property type="entry name" value="FAD-bd_FR_type"/>
</dbReference>
<dbReference type="EMBL" id="JAIBOA010000011">
    <property type="protein sequence ID" value="MBW8484350.1"/>
    <property type="molecule type" value="Genomic_DNA"/>
</dbReference>
<dbReference type="Proteomes" id="UP000774570">
    <property type="component" value="Unassembled WGS sequence"/>
</dbReference>
<dbReference type="RefSeq" id="WP_220167584.1">
    <property type="nucleotide sequence ID" value="NZ_JAIBOA010000011.1"/>
</dbReference>
<dbReference type="InterPro" id="IPR039261">
    <property type="entry name" value="FNR_nucleotide-bd"/>
</dbReference>
<gene>
    <name evidence="2" type="ORF">K1Y72_18350</name>
</gene>
<dbReference type="CDD" id="cd06193">
    <property type="entry name" value="siderophore_interacting"/>
    <property type="match status" value="1"/>
</dbReference>
<dbReference type="Gene3D" id="2.40.30.10">
    <property type="entry name" value="Translation factors"/>
    <property type="match status" value="1"/>
</dbReference>
<comment type="caution">
    <text evidence="2">The sequence shown here is derived from an EMBL/GenBank/DDBJ whole genome shotgun (WGS) entry which is preliminary data.</text>
</comment>
<dbReference type="Pfam" id="PF08021">
    <property type="entry name" value="FAD_binding_9"/>
    <property type="match status" value="1"/>
</dbReference>
<evidence type="ECO:0000259" key="1">
    <source>
        <dbReference type="PROSITE" id="PS51384"/>
    </source>
</evidence>
<evidence type="ECO:0000313" key="3">
    <source>
        <dbReference type="Proteomes" id="UP000774570"/>
    </source>
</evidence>
<dbReference type="PANTHER" id="PTHR30157">
    <property type="entry name" value="FERRIC REDUCTASE, NADPH-DEPENDENT"/>
    <property type="match status" value="1"/>
</dbReference>
<dbReference type="PANTHER" id="PTHR30157:SF0">
    <property type="entry name" value="NADPH-DEPENDENT FERRIC-CHELATE REDUCTASE"/>
    <property type="match status" value="1"/>
</dbReference>